<gene>
    <name evidence="2" type="ORF">SAMN05216261_1137</name>
</gene>
<keyword evidence="3" id="KW-1185">Reference proteome</keyword>
<dbReference type="AlphaFoldDB" id="A0A1M6C9Z8"/>
<protein>
    <recommendedName>
        <fullName evidence="1">Protein NO VEIN C-terminal domain-containing protein</fullName>
    </recommendedName>
</protein>
<dbReference type="OrthoDB" id="9781481at2"/>
<evidence type="ECO:0000313" key="3">
    <source>
        <dbReference type="Proteomes" id="UP000184396"/>
    </source>
</evidence>
<reference evidence="2 3" key="1">
    <citation type="submission" date="2016-11" db="EMBL/GenBank/DDBJ databases">
        <authorList>
            <person name="Jaros S."/>
            <person name="Januszkiewicz K."/>
            <person name="Wedrychowicz H."/>
        </authorList>
    </citation>
    <scope>NUCLEOTIDE SEQUENCE [LARGE SCALE GENOMIC DNA]</scope>
    <source>
        <strain evidence="2 3">CGMCC 1.12213</strain>
    </source>
</reference>
<dbReference type="Proteomes" id="UP000184396">
    <property type="component" value="Unassembled WGS sequence"/>
</dbReference>
<dbReference type="Pfam" id="PF13020">
    <property type="entry name" value="NOV_C"/>
    <property type="match status" value="1"/>
</dbReference>
<proteinExistence type="predicted"/>
<evidence type="ECO:0000259" key="1">
    <source>
        <dbReference type="Pfam" id="PF13020"/>
    </source>
</evidence>
<dbReference type="EMBL" id="FQYK01000002">
    <property type="protein sequence ID" value="SHI57548.1"/>
    <property type="molecule type" value="Genomic_DNA"/>
</dbReference>
<dbReference type="eggNOG" id="ENOG5033M1R">
    <property type="taxonomic scope" value="Bacteria"/>
</dbReference>
<organism evidence="2 3">
    <name type="scientific">Algibacter luteus</name>
    <dbReference type="NCBI Taxonomy" id="1178825"/>
    <lineage>
        <taxon>Bacteria</taxon>
        <taxon>Pseudomonadati</taxon>
        <taxon>Bacteroidota</taxon>
        <taxon>Flavobacteriia</taxon>
        <taxon>Flavobacteriales</taxon>
        <taxon>Flavobacteriaceae</taxon>
        <taxon>Algibacter</taxon>
    </lineage>
</organism>
<dbReference type="STRING" id="1178825.SAMN05216261_1137"/>
<dbReference type="RefSeq" id="WP_019387282.1">
    <property type="nucleotide sequence ID" value="NZ_ALIH01000005.1"/>
</dbReference>
<evidence type="ECO:0000313" key="2">
    <source>
        <dbReference type="EMBL" id="SHI57548.1"/>
    </source>
</evidence>
<name>A0A1M6C9Z8_9FLAO</name>
<feature type="domain" description="Protein NO VEIN C-terminal" evidence="1">
    <location>
        <begin position="201"/>
        <end position="285"/>
    </location>
</feature>
<accession>A0A1M6C9Z8</accession>
<dbReference type="InterPro" id="IPR024975">
    <property type="entry name" value="NOV_C"/>
</dbReference>
<sequence length="326" mass="39094">MLKELRHYSNFGTPNYFFELLTTLKNKQNVSYLRSDIEKLFYNKIIDGRSVFDGCLELALKIDILQTSDNIVTINEGISNSLNSVNQMIDKFNEFLFLALKKDEEFHKIFCSEHLSHDIIYKSLQINNAAFGLKHSNLKQLLIDFRTIMNHPTPEINYFIINTRYKKLFDKTVLPEIKKRKIGIEEFRKSMELQQIYGEEAERFVMDYETKRLNNKKEIDWVAEYIVNEGYDVASYDNENDDIPNRFIEVKSYDGDTPYFFWSRNEYLTAKRKQQEYWIYLVNRKEMNNKNYEPIMKQNPYESILKDDIWEKLVDKYKIELINVNP</sequence>